<dbReference type="AlphaFoldDB" id="A0A8J3VT71"/>
<sequence>MSEELFQEPTGDVRAGTMRVNRLPSAYTRYMEGEGIPIYRGPGIHDVRELDLKPWDRMGVGSAFIDLDNTTDLIGLQVIEIPPGKATIPMRHMFEEKYWVVEGEGTTELSLPDGSGRQRFEWHKNSLFAIPLNARFQFVNARSTPALLLAGNAAPHMINSLDDLDFVFGCDYPFRGRYDGSAEFYKPNTETVPTPELGRAMWRTNIIPDIVDCELPLDNQRSPGYRRIEPNMAGGYFWCFIGQHVPGRYSKAHAHKSGAVIMCLRGSGYTFNWPSEIGPTPWKDGKGDQVERVDYVQGGIVAAAPGGGNWYHQHFGSTGTAEPLRQLFWYGGPPGTQYAEFGRTNKTNTWTNADIEEGGRSISYRTEDPYVRREFERMITGNGGKSTMNPDLYK</sequence>
<dbReference type="Proteomes" id="UP000642748">
    <property type="component" value="Unassembled WGS sequence"/>
</dbReference>
<evidence type="ECO:0000313" key="2">
    <source>
        <dbReference type="Proteomes" id="UP000642748"/>
    </source>
</evidence>
<dbReference type="InterPro" id="IPR011051">
    <property type="entry name" value="RmlC_Cupin_sf"/>
</dbReference>
<accession>A0A8J3VT71</accession>
<proteinExistence type="predicted"/>
<keyword evidence="2" id="KW-1185">Reference proteome</keyword>
<reference evidence="1" key="1">
    <citation type="submission" date="2021-01" db="EMBL/GenBank/DDBJ databases">
        <title>Whole genome shotgun sequence of Rugosimonospora africana NBRC 104875.</title>
        <authorList>
            <person name="Komaki H."/>
            <person name="Tamura T."/>
        </authorList>
    </citation>
    <scope>NUCLEOTIDE SEQUENCE</scope>
    <source>
        <strain evidence="1">NBRC 104875</strain>
    </source>
</reference>
<dbReference type="SUPFAM" id="SSF51182">
    <property type="entry name" value="RmlC-like cupins"/>
    <property type="match status" value="1"/>
</dbReference>
<name>A0A8J3VT71_9ACTN</name>
<dbReference type="Gene3D" id="2.60.120.10">
    <property type="entry name" value="Jelly Rolls"/>
    <property type="match status" value="2"/>
</dbReference>
<organism evidence="1 2">
    <name type="scientific">Rugosimonospora africana</name>
    <dbReference type="NCBI Taxonomy" id="556532"/>
    <lineage>
        <taxon>Bacteria</taxon>
        <taxon>Bacillati</taxon>
        <taxon>Actinomycetota</taxon>
        <taxon>Actinomycetes</taxon>
        <taxon>Micromonosporales</taxon>
        <taxon>Micromonosporaceae</taxon>
        <taxon>Rugosimonospora</taxon>
    </lineage>
</organism>
<evidence type="ECO:0008006" key="3">
    <source>
        <dbReference type="Google" id="ProtNLM"/>
    </source>
</evidence>
<dbReference type="RefSeq" id="WP_203921335.1">
    <property type="nucleotide sequence ID" value="NZ_BONZ01000057.1"/>
</dbReference>
<protein>
    <recommendedName>
        <fullName evidence="3">Cupin</fullName>
    </recommendedName>
</protein>
<dbReference type="EMBL" id="BONZ01000057">
    <property type="protein sequence ID" value="GIH17784.1"/>
    <property type="molecule type" value="Genomic_DNA"/>
</dbReference>
<evidence type="ECO:0000313" key="1">
    <source>
        <dbReference type="EMBL" id="GIH17784.1"/>
    </source>
</evidence>
<comment type="caution">
    <text evidence="1">The sequence shown here is derived from an EMBL/GenBank/DDBJ whole genome shotgun (WGS) entry which is preliminary data.</text>
</comment>
<dbReference type="InterPro" id="IPR014710">
    <property type="entry name" value="RmlC-like_jellyroll"/>
</dbReference>
<gene>
    <name evidence="1" type="ORF">Raf01_59560</name>
</gene>